<evidence type="ECO:0000256" key="5">
    <source>
        <dbReference type="ARBA" id="ARBA00022833"/>
    </source>
</evidence>
<dbReference type="Gene3D" id="1.10.1370.40">
    <property type="match status" value="1"/>
</dbReference>
<proteinExistence type="inferred from homology"/>
<keyword evidence="4 7" id="KW-0378">Hydrolase</keyword>
<keyword evidence="3 7" id="KW-0479">Metal-binding</keyword>
<keyword evidence="8" id="KW-0175">Coiled coil</keyword>
<evidence type="ECO:0000313" key="12">
    <source>
        <dbReference type="Proteomes" id="UP000385207"/>
    </source>
</evidence>
<feature type="coiled-coil region" evidence="8">
    <location>
        <begin position="134"/>
        <end position="169"/>
    </location>
</feature>
<dbReference type="OrthoDB" id="9773538at2"/>
<comment type="cofactor">
    <cofactor evidence="7">
        <name>Zn(2+)</name>
        <dbReference type="ChEBI" id="CHEBI:29105"/>
    </cofactor>
    <text evidence="7">Binds 1 zinc ion.</text>
</comment>
<dbReference type="InterPro" id="IPR045090">
    <property type="entry name" value="Pept_M3A_M3B"/>
</dbReference>
<comment type="similarity">
    <text evidence="1 7">Belongs to the peptidase M3 family.</text>
</comment>
<reference evidence="11 12" key="1">
    <citation type="submission" date="2019-09" db="EMBL/GenBank/DDBJ databases">
        <authorList>
            <person name="Chandra G."/>
            <person name="Truman W A."/>
        </authorList>
    </citation>
    <scope>NUCLEOTIDE SEQUENCE [LARGE SCALE GENOMIC DNA]</scope>
    <source>
        <strain evidence="11">PS862</strain>
    </source>
</reference>
<dbReference type="Proteomes" id="UP000385207">
    <property type="component" value="Unassembled WGS sequence"/>
</dbReference>
<dbReference type="GO" id="GO:0004222">
    <property type="term" value="F:metalloendopeptidase activity"/>
    <property type="evidence" value="ECO:0007669"/>
    <property type="project" value="UniProtKB-EC"/>
</dbReference>
<evidence type="ECO:0000259" key="10">
    <source>
        <dbReference type="Pfam" id="PF19310"/>
    </source>
</evidence>
<gene>
    <name evidence="11" type="primary">prlC_1</name>
    <name evidence="11" type="ORF">PS862_05426</name>
</gene>
<evidence type="ECO:0000313" key="11">
    <source>
        <dbReference type="EMBL" id="VVP51577.1"/>
    </source>
</evidence>
<dbReference type="Pfam" id="PF19310">
    <property type="entry name" value="TOP_N"/>
    <property type="match status" value="1"/>
</dbReference>
<dbReference type="GO" id="GO:0006518">
    <property type="term" value="P:peptide metabolic process"/>
    <property type="evidence" value="ECO:0007669"/>
    <property type="project" value="TreeGrafter"/>
</dbReference>
<dbReference type="InterPro" id="IPR024077">
    <property type="entry name" value="Neurolysin/TOP_dom2"/>
</dbReference>
<evidence type="ECO:0000256" key="4">
    <source>
        <dbReference type="ARBA" id="ARBA00022801"/>
    </source>
</evidence>
<dbReference type="PANTHER" id="PTHR11804:SF84">
    <property type="entry name" value="SACCHAROLYSIN"/>
    <property type="match status" value="1"/>
</dbReference>
<dbReference type="EMBL" id="CABVII010000036">
    <property type="protein sequence ID" value="VVP51577.1"/>
    <property type="molecule type" value="Genomic_DNA"/>
</dbReference>
<evidence type="ECO:0000256" key="2">
    <source>
        <dbReference type="ARBA" id="ARBA00022670"/>
    </source>
</evidence>
<evidence type="ECO:0000256" key="1">
    <source>
        <dbReference type="ARBA" id="ARBA00006040"/>
    </source>
</evidence>
<evidence type="ECO:0000259" key="9">
    <source>
        <dbReference type="Pfam" id="PF01432"/>
    </source>
</evidence>
<evidence type="ECO:0000256" key="3">
    <source>
        <dbReference type="ARBA" id="ARBA00022723"/>
    </source>
</evidence>
<evidence type="ECO:0000256" key="7">
    <source>
        <dbReference type="RuleBase" id="RU003435"/>
    </source>
</evidence>
<evidence type="ECO:0000256" key="8">
    <source>
        <dbReference type="SAM" id="Coils"/>
    </source>
</evidence>
<dbReference type="GO" id="GO:0046872">
    <property type="term" value="F:metal ion binding"/>
    <property type="evidence" value="ECO:0007669"/>
    <property type="project" value="UniProtKB-UniRule"/>
</dbReference>
<dbReference type="Gene3D" id="3.40.390.10">
    <property type="entry name" value="Collagenase (Catalytic Domain)"/>
    <property type="match status" value="1"/>
</dbReference>
<name>A0A5E7PSI5_PSEFL</name>
<dbReference type="Pfam" id="PF01432">
    <property type="entry name" value="Peptidase_M3"/>
    <property type="match status" value="1"/>
</dbReference>
<dbReference type="GO" id="GO:0006508">
    <property type="term" value="P:proteolysis"/>
    <property type="evidence" value="ECO:0007669"/>
    <property type="project" value="UniProtKB-KW"/>
</dbReference>
<feature type="domain" description="Peptidase M3A/M3B catalytic" evidence="9">
    <location>
        <begin position="226"/>
        <end position="665"/>
    </location>
</feature>
<keyword evidence="5 7" id="KW-0862">Zinc</keyword>
<accession>A0A5E7PSI5</accession>
<keyword evidence="2 7" id="KW-0645">Protease</keyword>
<sequence length="683" mass="77943">MPNTNPLLQQWDLPPWSAVRVEHLVPAIEKITADNRLTLSTLIASQSAYPNWDDLVLAVDETDARLDEAMGIIRILDTVKQHGDAWREALTACEDISARYTTEKMSNTALFRAYQTLAQSSASKLFDPSRKTVLNKILRRFRRAGIELNDAQQQELALLNLDIEALEGLFLTQLQWASASWTKRIDDVKQLHGLSQDIQDRLALNAQQAGHDGWRLGLDEATYSLVMTYAEDRALREEYFFAYSTRASDQGPNADQLDNAPLLQQLLAKRHQKAQLLGFENYAQFSLIDRMAESTDQVKQFLRRQIALATPAFEQETRAINDFAITQGVSKVQPWDHEFLVAKLREHQHGSMFKNLRNFFPLDGTLRKVCSFSERMFAIRINEQEVFERWHDSVRLFEIGEEGRVIGYIYVDPYRRTEASDFAGTSTLRNRRRNAEGRVPLPIAVFHGNFPQGTADQPCLLDHKDLRVLLHEFGHCLQHVLTRSPHHTLSGISELGRDTAEFAGQVFELWCWSREFLLWLADHYQTGERLTESQVDTALTSINAYDSWATGQLLMSALFDFELHLGHGDGRTVQQVFDQVQREVPHLNLPAWCRFANSFDYLVTGYEASVYAYKWSGVLAGEAFKRFQQDWVFNASTGKEFRETVFAPGGSQSLLQSLEAFLKQPLPPDLFPVAVKLHQATDS</sequence>
<dbReference type="InterPro" id="IPR001567">
    <property type="entry name" value="Pept_M3A_M3B_dom"/>
</dbReference>
<dbReference type="AlphaFoldDB" id="A0A5E7PSI5"/>
<dbReference type="EC" id="3.4.24.70" evidence="11"/>
<organism evidence="11 12">
    <name type="scientific">Pseudomonas fluorescens</name>
    <dbReference type="NCBI Taxonomy" id="294"/>
    <lineage>
        <taxon>Bacteria</taxon>
        <taxon>Pseudomonadati</taxon>
        <taxon>Pseudomonadota</taxon>
        <taxon>Gammaproteobacteria</taxon>
        <taxon>Pseudomonadales</taxon>
        <taxon>Pseudomonadaceae</taxon>
        <taxon>Pseudomonas</taxon>
    </lineage>
</organism>
<dbReference type="Gene3D" id="1.10.1370.10">
    <property type="entry name" value="Neurolysin, domain 3"/>
    <property type="match status" value="1"/>
</dbReference>
<dbReference type="InterPro" id="IPR045666">
    <property type="entry name" value="OpdA_N"/>
</dbReference>
<evidence type="ECO:0000256" key="6">
    <source>
        <dbReference type="ARBA" id="ARBA00023049"/>
    </source>
</evidence>
<dbReference type="RefSeq" id="WP_150785206.1">
    <property type="nucleotide sequence ID" value="NZ_CABVII010000036.1"/>
</dbReference>
<dbReference type="SUPFAM" id="SSF55486">
    <property type="entry name" value="Metalloproteases ('zincins'), catalytic domain"/>
    <property type="match status" value="1"/>
</dbReference>
<keyword evidence="6 7" id="KW-0482">Metalloprotease</keyword>
<dbReference type="InterPro" id="IPR024079">
    <property type="entry name" value="MetalloPept_cat_dom_sf"/>
</dbReference>
<feature type="domain" description="Oligopeptidase A N-terminal" evidence="10">
    <location>
        <begin position="46"/>
        <end position="152"/>
    </location>
</feature>
<protein>
    <submittedName>
        <fullName evidence="11">Oligopeptidase A</fullName>
        <ecNumber evidence="11">3.4.24.70</ecNumber>
    </submittedName>
</protein>
<dbReference type="PANTHER" id="PTHR11804">
    <property type="entry name" value="PROTEASE M3 THIMET OLIGOPEPTIDASE-RELATED"/>
    <property type="match status" value="1"/>
</dbReference>